<evidence type="ECO:0000256" key="3">
    <source>
        <dbReference type="ARBA" id="ARBA00022692"/>
    </source>
</evidence>
<evidence type="ECO:0000256" key="4">
    <source>
        <dbReference type="ARBA" id="ARBA00022989"/>
    </source>
</evidence>
<keyword evidence="10" id="KW-1185">Reference proteome</keyword>
<dbReference type="EMBL" id="BDGG01000006">
    <property type="protein sequence ID" value="GAV00131.1"/>
    <property type="molecule type" value="Genomic_DNA"/>
</dbReference>
<evidence type="ECO:0000256" key="6">
    <source>
        <dbReference type="ARBA" id="ARBA00023180"/>
    </source>
</evidence>
<evidence type="ECO:0000313" key="10">
    <source>
        <dbReference type="Proteomes" id="UP000186922"/>
    </source>
</evidence>
<dbReference type="PANTHER" id="PTHR22730">
    <property type="entry name" value="PROMININ PROM PROTEIN"/>
    <property type="match status" value="1"/>
</dbReference>
<evidence type="ECO:0000256" key="2">
    <source>
        <dbReference type="ARBA" id="ARBA00006058"/>
    </source>
</evidence>
<sequence>MGPSRGLLTILLAIALAHLDGSSGQSPLSKRDERSIETVTVNFPKYNSSGNRNVSLEEFQRPSAINFWYAGQRFFMDMVQPRKPSIEFVVQMINETSSQNKATDATFVWSWLRKTEVVGVFALVIIGLLFVFGTVLGGVIFCLCQCCSRSYQKHDESGAKCSRFTLSFFICLCCFAICFGIGMFATSLSDLHHSATTLPDMVDASFHQINLMLTTTESEVNTTIRDGYHLSKELIIVDLKNADTFLSGELYTVFEELKANETLQKVVDIGDDLLDVIHTLESSNIQAKLDNFTGSLANISVELAALTEDLRALCESLSNNVSPVSCSSFAVEPDNLSLDQHENLTLQLNVEDTIRQLKEVQQGWHGAEAYSQYQSIPSRIAQEVAGVTSGMVEALKPVDDGIDKLMDLIGDGISSLNQYIQPYQHDVIEAISYPLQYAQYITGVSIGVSLFFALLVSLTVLGCCAGGITYRNKVLPPDRSGVVRVGGCFMMTTVYLGLLLWWLFMLLTTVLFVGGSQTDSTICPILRGSQDNFSALHQLIGELTKANPASLNGSITIHSVPSLLSSCRDGATIYTALDLASRESNNALRLVTVNIGGDLNLTIGGMQGPLSNLTFFSNSSEEKLRQALKVLDKVDLGSLLSELDPSSRPINQTDFGLVEGNLLALAQSLGTPGPADKRDEVVQLAQRLHSFNTRLIEEIELQRRELHAEVVKLDASVRQFASDTNDTLDAALHLQSFAYAQLTDDAGVLQKSLSDFAIRLSDYVVQFVQHILDTVKDDLGGCRPVYDVYDTASSFICLHAISALNGVWFALGLILMSLLVLMFLNCFLSSYYSRAGRTNVRMESESLQPVQRLNITDRVNYAYQ</sequence>
<feature type="transmembrane region" description="Helical" evidence="7">
    <location>
        <begin position="446"/>
        <end position="470"/>
    </location>
</feature>
<comment type="subcellular location">
    <subcellularLocation>
        <location evidence="1">Membrane</location>
        <topology evidence="1">Multi-pass membrane protein</topology>
    </subcellularLocation>
</comment>
<dbReference type="GO" id="GO:0016020">
    <property type="term" value="C:membrane"/>
    <property type="evidence" value="ECO:0007669"/>
    <property type="project" value="UniProtKB-SubCell"/>
</dbReference>
<feature type="transmembrane region" description="Helical" evidence="7">
    <location>
        <begin position="482"/>
        <end position="504"/>
    </location>
</feature>
<keyword evidence="5 7" id="KW-0472">Membrane</keyword>
<keyword evidence="3 7" id="KW-0812">Transmembrane</keyword>
<feature type="transmembrane region" description="Helical" evidence="7">
    <location>
        <begin position="117"/>
        <end position="143"/>
    </location>
</feature>
<accession>A0A1D1VGT2</accession>
<evidence type="ECO:0008006" key="11">
    <source>
        <dbReference type="Google" id="ProtNLM"/>
    </source>
</evidence>
<dbReference type="OrthoDB" id="6229420at2759"/>
<feature type="chain" id="PRO_5008898406" description="Prominin-1-A-like" evidence="8">
    <location>
        <begin position="25"/>
        <end position="864"/>
    </location>
</feature>
<name>A0A1D1VGT2_RAMVA</name>
<dbReference type="AlphaFoldDB" id="A0A1D1VGT2"/>
<dbReference type="InterPro" id="IPR008795">
    <property type="entry name" value="Prominin"/>
</dbReference>
<protein>
    <recommendedName>
        <fullName evidence="11">Prominin-1-A-like</fullName>
    </recommendedName>
</protein>
<feature type="transmembrane region" description="Helical" evidence="7">
    <location>
        <begin position="164"/>
        <end position="185"/>
    </location>
</feature>
<feature type="transmembrane region" description="Helical" evidence="7">
    <location>
        <begin position="807"/>
        <end position="832"/>
    </location>
</feature>
<reference evidence="9 10" key="1">
    <citation type="journal article" date="2016" name="Nat. Commun.">
        <title>Extremotolerant tardigrade genome and improved radiotolerance of human cultured cells by tardigrade-unique protein.</title>
        <authorList>
            <person name="Hashimoto T."/>
            <person name="Horikawa D.D."/>
            <person name="Saito Y."/>
            <person name="Kuwahara H."/>
            <person name="Kozuka-Hata H."/>
            <person name="Shin-I T."/>
            <person name="Minakuchi Y."/>
            <person name="Ohishi K."/>
            <person name="Motoyama A."/>
            <person name="Aizu T."/>
            <person name="Enomoto A."/>
            <person name="Kondo K."/>
            <person name="Tanaka S."/>
            <person name="Hara Y."/>
            <person name="Koshikawa S."/>
            <person name="Sagara H."/>
            <person name="Miura T."/>
            <person name="Yokobori S."/>
            <person name="Miyagawa K."/>
            <person name="Suzuki Y."/>
            <person name="Kubo T."/>
            <person name="Oyama M."/>
            <person name="Kohara Y."/>
            <person name="Fujiyama A."/>
            <person name="Arakawa K."/>
            <person name="Katayama T."/>
            <person name="Toyoda A."/>
            <person name="Kunieda T."/>
        </authorList>
    </citation>
    <scope>NUCLEOTIDE SEQUENCE [LARGE SCALE GENOMIC DNA]</scope>
    <source>
        <strain evidence="9 10">YOKOZUNA-1</strain>
    </source>
</reference>
<proteinExistence type="inferred from homology"/>
<evidence type="ECO:0000256" key="1">
    <source>
        <dbReference type="ARBA" id="ARBA00004141"/>
    </source>
</evidence>
<evidence type="ECO:0000256" key="8">
    <source>
        <dbReference type="SAM" id="SignalP"/>
    </source>
</evidence>
<keyword evidence="4 7" id="KW-1133">Transmembrane helix</keyword>
<keyword evidence="6" id="KW-0325">Glycoprotein</keyword>
<evidence type="ECO:0000256" key="7">
    <source>
        <dbReference type="SAM" id="Phobius"/>
    </source>
</evidence>
<organism evidence="9 10">
    <name type="scientific">Ramazzottius varieornatus</name>
    <name type="common">Water bear</name>
    <name type="synonym">Tardigrade</name>
    <dbReference type="NCBI Taxonomy" id="947166"/>
    <lineage>
        <taxon>Eukaryota</taxon>
        <taxon>Metazoa</taxon>
        <taxon>Ecdysozoa</taxon>
        <taxon>Tardigrada</taxon>
        <taxon>Eutardigrada</taxon>
        <taxon>Parachela</taxon>
        <taxon>Hypsibioidea</taxon>
        <taxon>Ramazzottiidae</taxon>
        <taxon>Ramazzottius</taxon>
    </lineage>
</organism>
<dbReference type="Pfam" id="PF05478">
    <property type="entry name" value="Prominin"/>
    <property type="match status" value="1"/>
</dbReference>
<comment type="similarity">
    <text evidence="2">Belongs to the prominin family.</text>
</comment>
<feature type="signal peptide" evidence="8">
    <location>
        <begin position="1"/>
        <end position="24"/>
    </location>
</feature>
<evidence type="ECO:0000313" key="9">
    <source>
        <dbReference type="EMBL" id="GAV00131.1"/>
    </source>
</evidence>
<evidence type="ECO:0000256" key="5">
    <source>
        <dbReference type="ARBA" id="ARBA00023136"/>
    </source>
</evidence>
<gene>
    <name evidence="9" type="primary">RvY_11022-1</name>
    <name evidence="9" type="synonym">RvY_11022.1</name>
    <name evidence="9" type="ORF">RvY_11022</name>
</gene>
<comment type="caution">
    <text evidence="9">The sequence shown here is derived from an EMBL/GenBank/DDBJ whole genome shotgun (WGS) entry which is preliminary data.</text>
</comment>
<dbReference type="Proteomes" id="UP000186922">
    <property type="component" value="Unassembled WGS sequence"/>
</dbReference>
<dbReference type="PANTHER" id="PTHR22730:SF1">
    <property type="entry name" value="PROMININ-LIKE PROTEIN"/>
    <property type="match status" value="1"/>
</dbReference>
<keyword evidence="8" id="KW-0732">Signal</keyword>